<keyword evidence="6" id="KW-0238">DNA-binding</keyword>
<dbReference type="InterPro" id="IPR001091">
    <property type="entry name" value="RM_Methyltransferase"/>
</dbReference>
<evidence type="ECO:0000256" key="5">
    <source>
        <dbReference type="ARBA" id="ARBA00022747"/>
    </source>
</evidence>
<feature type="compositionally biased region" description="Basic and acidic residues" evidence="9">
    <location>
        <begin position="185"/>
        <end position="198"/>
    </location>
</feature>
<dbReference type="PRINTS" id="PR00508">
    <property type="entry name" value="S21N4MTFRASE"/>
</dbReference>
<evidence type="ECO:0000313" key="11">
    <source>
        <dbReference type="EMBL" id="SHK33227.1"/>
    </source>
</evidence>
<dbReference type="SUPFAM" id="SSF53335">
    <property type="entry name" value="S-adenosyl-L-methionine-dependent methyltransferases"/>
    <property type="match status" value="2"/>
</dbReference>
<comment type="catalytic activity">
    <reaction evidence="7">
        <text>a 2'-deoxycytidine in DNA + S-adenosyl-L-methionine = an N(4)-methyl-2'-deoxycytidine in DNA + S-adenosyl-L-homocysteine + H(+)</text>
        <dbReference type="Rhea" id="RHEA:16857"/>
        <dbReference type="Rhea" id="RHEA-COMP:11369"/>
        <dbReference type="Rhea" id="RHEA-COMP:13674"/>
        <dbReference type="ChEBI" id="CHEBI:15378"/>
        <dbReference type="ChEBI" id="CHEBI:57856"/>
        <dbReference type="ChEBI" id="CHEBI:59789"/>
        <dbReference type="ChEBI" id="CHEBI:85452"/>
        <dbReference type="ChEBI" id="CHEBI:137933"/>
        <dbReference type="EC" id="2.1.1.113"/>
    </reaction>
</comment>
<name>A0A1M6RLJ6_9BACT</name>
<dbReference type="GO" id="GO:0003677">
    <property type="term" value="F:DNA binding"/>
    <property type="evidence" value="ECO:0007669"/>
    <property type="project" value="UniProtKB-KW"/>
</dbReference>
<keyword evidence="4" id="KW-0949">S-adenosyl-L-methionine</keyword>
<dbReference type="GO" id="GO:0032259">
    <property type="term" value="P:methylation"/>
    <property type="evidence" value="ECO:0007669"/>
    <property type="project" value="UniProtKB-KW"/>
</dbReference>
<dbReference type="Gene3D" id="3.40.50.150">
    <property type="entry name" value="Vaccinia Virus protein VP39"/>
    <property type="match status" value="2"/>
</dbReference>
<dbReference type="InterPro" id="IPR029063">
    <property type="entry name" value="SAM-dependent_MTases_sf"/>
</dbReference>
<evidence type="ECO:0000259" key="10">
    <source>
        <dbReference type="Pfam" id="PF01555"/>
    </source>
</evidence>
<feature type="region of interest" description="Disordered" evidence="9">
    <location>
        <begin position="178"/>
        <end position="198"/>
    </location>
</feature>
<evidence type="ECO:0000256" key="7">
    <source>
        <dbReference type="ARBA" id="ARBA00049120"/>
    </source>
</evidence>
<evidence type="ECO:0000256" key="2">
    <source>
        <dbReference type="ARBA" id="ARBA00022603"/>
    </source>
</evidence>
<dbReference type="STRING" id="633813.SAMN04488087_0891"/>
<dbReference type="PROSITE" id="PS00093">
    <property type="entry name" value="N4_MTASE"/>
    <property type="match status" value="1"/>
</dbReference>
<dbReference type="Pfam" id="PF01555">
    <property type="entry name" value="N6_N4_Mtase"/>
    <property type="match status" value="2"/>
</dbReference>
<dbReference type="PANTHER" id="PTHR13370">
    <property type="entry name" value="RNA METHYLASE-RELATED"/>
    <property type="match status" value="1"/>
</dbReference>
<dbReference type="GO" id="GO:0009007">
    <property type="term" value="F:site-specific DNA-methyltransferase (adenine-specific) activity"/>
    <property type="evidence" value="ECO:0007669"/>
    <property type="project" value="TreeGrafter"/>
</dbReference>
<gene>
    <name evidence="11" type="ORF">SAMN04488087_0891</name>
</gene>
<dbReference type="EMBL" id="FRAU01000002">
    <property type="protein sequence ID" value="SHK33227.1"/>
    <property type="molecule type" value="Genomic_DNA"/>
</dbReference>
<evidence type="ECO:0000256" key="1">
    <source>
        <dbReference type="ARBA" id="ARBA00010203"/>
    </source>
</evidence>
<feature type="domain" description="DNA methylase N-4/N-6" evidence="10">
    <location>
        <begin position="51"/>
        <end position="128"/>
    </location>
</feature>
<dbReference type="InterPro" id="IPR002941">
    <property type="entry name" value="DNA_methylase_N4/N6"/>
</dbReference>
<proteinExistence type="inferred from homology"/>
<dbReference type="Proteomes" id="UP000185812">
    <property type="component" value="Unassembled WGS sequence"/>
</dbReference>
<sequence length="310" mass="36243">METQVQKASQVPLIIKPGSPFFRKRLSIGYTRTCTCNSNHINCLTPKEWIKSQLGVWRFSYEKRDIRDKNLHPATFPIALAKRVISLFTHEGELVIDPFVGSGTTLVAAQDLNRNAVGFDLQEKYIDLCARRLQKDNLFNRSQQVAIQDDAFYIPEYFYPESISLILTSPPYANLLNRKRKNKSRRGDERKNEQYEKIEQYSQDPRDLGTMPIDQYTKAIGEIFEKLLPLLKPKGHCVINVSDMWWENKRITIHIAVVEELRKRGYELRNIIIWDRTNIVNRVGIFGWPSNYITMGTTFEYLLDFWKTSN</sequence>
<feature type="domain" description="DNA methylase N-4/N-6" evidence="10">
    <location>
        <begin position="163"/>
        <end position="308"/>
    </location>
</feature>
<evidence type="ECO:0000256" key="9">
    <source>
        <dbReference type="SAM" id="MobiDB-lite"/>
    </source>
</evidence>
<evidence type="ECO:0000256" key="3">
    <source>
        <dbReference type="ARBA" id="ARBA00022679"/>
    </source>
</evidence>
<dbReference type="GO" id="GO:0009307">
    <property type="term" value="P:DNA restriction-modification system"/>
    <property type="evidence" value="ECO:0007669"/>
    <property type="project" value="UniProtKB-KW"/>
</dbReference>
<evidence type="ECO:0000256" key="8">
    <source>
        <dbReference type="RuleBase" id="RU362026"/>
    </source>
</evidence>
<keyword evidence="12" id="KW-1185">Reference proteome</keyword>
<dbReference type="EC" id="2.1.1.-" evidence="8"/>
<dbReference type="GO" id="GO:0015667">
    <property type="term" value="F:site-specific DNA-methyltransferase (cytosine-N4-specific) activity"/>
    <property type="evidence" value="ECO:0007669"/>
    <property type="project" value="UniProtKB-EC"/>
</dbReference>
<dbReference type="GO" id="GO:0005737">
    <property type="term" value="C:cytoplasm"/>
    <property type="evidence" value="ECO:0007669"/>
    <property type="project" value="TreeGrafter"/>
</dbReference>
<comment type="similarity">
    <text evidence="1">Belongs to the N(4)/N(6)-methyltransferase family. N(4) subfamily.</text>
</comment>
<evidence type="ECO:0000256" key="4">
    <source>
        <dbReference type="ARBA" id="ARBA00022691"/>
    </source>
</evidence>
<evidence type="ECO:0000313" key="12">
    <source>
        <dbReference type="Proteomes" id="UP000185812"/>
    </source>
</evidence>
<dbReference type="InterPro" id="IPR017985">
    <property type="entry name" value="MeTrfase_CN4_CS"/>
</dbReference>
<organism evidence="11 12">
    <name type="scientific">Rhodothermus profundi</name>
    <dbReference type="NCBI Taxonomy" id="633813"/>
    <lineage>
        <taxon>Bacteria</taxon>
        <taxon>Pseudomonadati</taxon>
        <taxon>Rhodothermota</taxon>
        <taxon>Rhodothermia</taxon>
        <taxon>Rhodothermales</taxon>
        <taxon>Rhodothermaceae</taxon>
        <taxon>Rhodothermus</taxon>
    </lineage>
</organism>
<accession>A0A1M6RLJ6</accession>
<dbReference type="OrthoDB" id="9800801at2"/>
<evidence type="ECO:0000256" key="6">
    <source>
        <dbReference type="ARBA" id="ARBA00023125"/>
    </source>
</evidence>
<dbReference type="AlphaFoldDB" id="A0A1M6RLJ6"/>
<keyword evidence="5" id="KW-0680">Restriction system</keyword>
<keyword evidence="3" id="KW-0808">Transferase</keyword>
<keyword evidence="2 11" id="KW-0489">Methyltransferase</keyword>
<dbReference type="PANTHER" id="PTHR13370:SF3">
    <property type="entry name" value="TRNA (GUANINE(10)-N2)-METHYLTRANSFERASE HOMOLOG"/>
    <property type="match status" value="1"/>
</dbReference>
<reference evidence="12" key="1">
    <citation type="submission" date="2016-11" db="EMBL/GenBank/DDBJ databases">
        <authorList>
            <person name="Varghese N."/>
            <person name="Submissions S."/>
        </authorList>
    </citation>
    <scope>NUCLEOTIDE SEQUENCE [LARGE SCALE GENOMIC DNA]</scope>
    <source>
        <strain evidence="12">DSM 22212</strain>
    </source>
</reference>
<dbReference type="GO" id="GO:0008170">
    <property type="term" value="F:N-methyltransferase activity"/>
    <property type="evidence" value="ECO:0007669"/>
    <property type="project" value="InterPro"/>
</dbReference>
<dbReference type="RefSeq" id="WP_084660515.1">
    <property type="nucleotide sequence ID" value="NZ_FRAU01000002.1"/>
</dbReference>
<protein>
    <recommendedName>
        <fullName evidence="8">Methyltransferase</fullName>
        <ecNumber evidence="8">2.1.1.-</ecNumber>
    </recommendedName>
</protein>